<dbReference type="InterPro" id="IPR048365">
    <property type="entry name" value="TNP-like_RNaseH_N"/>
</dbReference>
<dbReference type="Pfam" id="PF21787">
    <property type="entry name" value="TNP-like_RNaseH_N"/>
    <property type="match status" value="1"/>
</dbReference>
<comment type="caution">
    <text evidence="3">The sequence shown here is derived from an EMBL/GenBank/DDBJ whole genome shotgun (WGS) entry which is preliminary data.</text>
</comment>
<feature type="domain" description="Transposable element P transposase-like RNase H" evidence="2">
    <location>
        <begin position="355"/>
        <end position="504"/>
    </location>
</feature>
<evidence type="ECO:0000313" key="3">
    <source>
        <dbReference type="EMBL" id="CAB3990674.1"/>
    </source>
</evidence>
<feature type="region of interest" description="Disordered" evidence="1">
    <location>
        <begin position="192"/>
        <end position="238"/>
    </location>
</feature>
<accession>A0A6S7GB64</accession>
<organism evidence="3 4">
    <name type="scientific">Paramuricea clavata</name>
    <name type="common">Red gorgonian</name>
    <name type="synonym">Violescent sea-whip</name>
    <dbReference type="NCBI Taxonomy" id="317549"/>
    <lineage>
        <taxon>Eukaryota</taxon>
        <taxon>Metazoa</taxon>
        <taxon>Cnidaria</taxon>
        <taxon>Anthozoa</taxon>
        <taxon>Octocorallia</taxon>
        <taxon>Malacalcyonacea</taxon>
        <taxon>Plexauridae</taxon>
        <taxon>Paramuricea</taxon>
    </lineage>
</organism>
<feature type="compositionally biased region" description="Basic and acidic residues" evidence="1">
    <location>
        <begin position="223"/>
        <end position="232"/>
    </location>
</feature>
<evidence type="ECO:0000259" key="2">
    <source>
        <dbReference type="Pfam" id="PF21787"/>
    </source>
</evidence>
<keyword evidence="4" id="KW-1185">Reference proteome</keyword>
<protein>
    <recommendedName>
        <fullName evidence="2">Transposable element P transposase-like RNase H domain-containing protein</fullName>
    </recommendedName>
</protein>
<sequence length="765" mass="88274">MVNTKKMLESSLQHLCDGVESFIQRSAGLCINSSESQWSMLFKSDDVFEIGKYNNPNRDCKIFTRIKVHADMNWSIILGDRLLDSKNLHDIGIQTNKILCVDDIAHLMSIADNLRLCTGVTCTSYEDLPKLTKDINGNVAGKYEENAVISPNGVIHSSCRRSISCTGVLRQGTFASVCPSCSKLRKHLSSQLSKLNKNNQQATTTSMSNSSSKVNKRFLTNEQLHEREDDQKRRRKNAEKREIYWRAKAVEEKRMRKIAEQDNRDLLIMFETVNKEENTSFPDNPEMAMFWEMQKDVISKSNNKGQIRWHPLVIKTCLAIWHRSKNAYRVLEESGFIKLPSKRLLQYHKSKIKQRPGTNKEMLSLMHQMAHDSKLPPAGYCGTILFDEMSIQVQSTCCLVDSKYERRHSDLQLCNNGLIDMNVIITLGFFEGEDRTEIASHILQFMFVGSTGFKFPCCYFPTVEVDPVTLYHTFWDVVFDLHEYGFEVVLCVCDGAEANRSFIKYHFEEDAVKDNFTTTNFYTGEPMIFMVDPSHNFKKLRNNLMKSTTGKSPRNFQLCGYNILWSHLKDAFIYDVENNPIATFKFLTPDHFEPNSAGKMRNYLADDVLGKRMLEVLQNYKRHLEKDERRPVTFLDKTIQFIQTTSTLLKNFKAKAPYRSLEDPRLFENESCMEWIITWEDDVKSLSQLKPVERNKRFLSLKTKFDVMSMILGFKSYCKTLFSKFPGSQAHVLLSNQDPLENFFGEQRAQNGQADNPTILQTGIS</sequence>
<name>A0A6S7GB64_PARCT</name>
<dbReference type="OrthoDB" id="6129029at2759"/>
<evidence type="ECO:0000256" key="1">
    <source>
        <dbReference type="SAM" id="MobiDB-lite"/>
    </source>
</evidence>
<dbReference type="Proteomes" id="UP001152795">
    <property type="component" value="Unassembled WGS sequence"/>
</dbReference>
<proteinExistence type="predicted"/>
<gene>
    <name evidence="3" type="ORF">PACLA_8A049509</name>
</gene>
<reference evidence="3" key="1">
    <citation type="submission" date="2020-04" db="EMBL/GenBank/DDBJ databases">
        <authorList>
            <person name="Alioto T."/>
            <person name="Alioto T."/>
            <person name="Gomez Garrido J."/>
        </authorList>
    </citation>
    <scope>NUCLEOTIDE SEQUENCE</scope>
    <source>
        <strain evidence="3">A484AB</strain>
    </source>
</reference>
<evidence type="ECO:0000313" key="4">
    <source>
        <dbReference type="Proteomes" id="UP001152795"/>
    </source>
</evidence>
<feature type="compositionally biased region" description="Polar residues" evidence="1">
    <location>
        <begin position="192"/>
        <end position="222"/>
    </location>
</feature>
<dbReference type="AlphaFoldDB" id="A0A6S7GB64"/>
<dbReference type="EMBL" id="CACRXK020001705">
    <property type="protein sequence ID" value="CAB3990674.1"/>
    <property type="molecule type" value="Genomic_DNA"/>
</dbReference>